<dbReference type="PANTHER" id="PTHR31912:SF34">
    <property type="entry name" value="NOTOCHORD-RELATED PROTEIN"/>
    <property type="match status" value="1"/>
</dbReference>
<dbReference type="Proteomes" id="UP000075809">
    <property type="component" value="Unassembled WGS sequence"/>
</dbReference>
<evidence type="ECO:0000313" key="2">
    <source>
        <dbReference type="Proteomes" id="UP000075809"/>
    </source>
</evidence>
<dbReference type="EMBL" id="KQ982884">
    <property type="protein sequence ID" value="KYQ49657.1"/>
    <property type="molecule type" value="Genomic_DNA"/>
</dbReference>
<dbReference type="AlphaFoldDB" id="A0A151WPC2"/>
<protein>
    <submittedName>
        <fullName evidence="1">Uncharacterized protein</fullName>
    </submittedName>
</protein>
<keyword evidence="2" id="KW-1185">Reference proteome</keyword>
<evidence type="ECO:0000313" key="1">
    <source>
        <dbReference type="EMBL" id="KYQ49657.1"/>
    </source>
</evidence>
<proteinExistence type="predicted"/>
<dbReference type="STRING" id="64791.A0A151WPC2"/>
<accession>A0A151WPC2</accession>
<dbReference type="PANTHER" id="PTHR31912">
    <property type="entry name" value="IP13529P"/>
    <property type="match status" value="1"/>
</dbReference>
<reference evidence="1 2" key="1">
    <citation type="submission" date="2015-09" db="EMBL/GenBank/DDBJ databases">
        <title>Trachymyrmex zeteki WGS genome.</title>
        <authorList>
            <person name="Nygaard S."/>
            <person name="Hu H."/>
            <person name="Boomsma J."/>
            <person name="Zhang G."/>
        </authorList>
    </citation>
    <scope>NUCLEOTIDE SEQUENCE [LARGE SCALE GENOMIC DNA]</scope>
    <source>
        <strain evidence="1">Tzet28-1</strain>
        <tissue evidence="1">Whole body</tissue>
    </source>
</reference>
<name>A0A151WPC2_9HYME</name>
<sequence length="316" mass="37257">MIVEKSEGQIIDLHKIFKQFLELPNVFDNIICYLQEEEFLYDEEICRSILQAELWKEVKQKFPNKIVFPLYLFYDDFEPNNPLGSKSGENLRNFENYMNDSSCLSYGIKEECIWHELPNFPVTKTVYNDLMHDFLEGILRYDMAEIINCLIKKKYFSLEQLNERAGNSIPLIIAEHLKKRCIIMSASEMLALVIYFPILVGDLVPSTEPVGFLSIVVLYKIFDILLSRTISKSSISYLKTLIAEHHQLYCHLFEQTLKPKFHILLHYSRILKKVGPVCHIWVMRYEAFHKQLKATAKISHSRVNLLLHREKNVWYL</sequence>
<gene>
    <name evidence="1" type="ORF">ALC60_11271</name>
</gene>
<organism evidence="1 2">
    <name type="scientific">Mycetomoellerius zeteki</name>
    <dbReference type="NCBI Taxonomy" id="64791"/>
    <lineage>
        <taxon>Eukaryota</taxon>
        <taxon>Metazoa</taxon>
        <taxon>Ecdysozoa</taxon>
        <taxon>Arthropoda</taxon>
        <taxon>Hexapoda</taxon>
        <taxon>Insecta</taxon>
        <taxon>Pterygota</taxon>
        <taxon>Neoptera</taxon>
        <taxon>Endopterygota</taxon>
        <taxon>Hymenoptera</taxon>
        <taxon>Apocrita</taxon>
        <taxon>Aculeata</taxon>
        <taxon>Formicoidea</taxon>
        <taxon>Formicidae</taxon>
        <taxon>Myrmicinae</taxon>
        <taxon>Mycetomoellerius</taxon>
    </lineage>
</organism>